<proteinExistence type="predicted"/>
<reference evidence="2 3" key="1">
    <citation type="submission" date="2021-12" db="EMBL/GenBank/DDBJ databases">
        <title>Discovery of the Pendulisporaceae a myxobacterial family with distinct sporulation behavior and unique specialized metabolism.</title>
        <authorList>
            <person name="Garcia R."/>
            <person name="Popoff A."/>
            <person name="Bader C.D."/>
            <person name="Loehr J."/>
            <person name="Walesch S."/>
            <person name="Walt C."/>
            <person name="Boldt J."/>
            <person name="Bunk B."/>
            <person name="Haeckl F.J.F.P.J."/>
            <person name="Gunesch A.P."/>
            <person name="Birkelbach J."/>
            <person name="Nuebel U."/>
            <person name="Pietschmann T."/>
            <person name="Bach T."/>
            <person name="Mueller R."/>
        </authorList>
    </citation>
    <scope>NUCLEOTIDE SEQUENCE [LARGE SCALE GENOMIC DNA]</scope>
    <source>
        <strain evidence="2 3">MSr11954</strain>
    </source>
</reference>
<dbReference type="EMBL" id="CP089984">
    <property type="protein sequence ID" value="WXB10951.1"/>
    <property type="molecule type" value="Genomic_DNA"/>
</dbReference>
<accession>A0ABZ2LME6</accession>
<dbReference type="RefSeq" id="WP_394820567.1">
    <property type="nucleotide sequence ID" value="NZ_CP089984.1"/>
</dbReference>
<keyword evidence="3" id="KW-1185">Reference proteome</keyword>
<dbReference type="Proteomes" id="UP001370348">
    <property type="component" value="Chromosome"/>
</dbReference>
<name>A0ABZ2LME6_9BACT</name>
<protein>
    <submittedName>
        <fullName evidence="2">Uncharacterized protein</fullName>
    </submittedName>
</protein>
<evidence type="ECO:0000313" key="2">
    <source>
        <dbReference type="EMBL" id="WXB10951.1"/>
    </source>
</evidence>
<evidence type="ECO:0000256" key="1">
    <source>
        <dbReference type="SAM" id="Coils"/>
    </source>
</evidence>
<sequence length="473" mass="51809">MVQALLTRTARADDPAPMTRNDYSIEFYQGPLIAPIRVTGLAGAYTAYAEGVEGTASNASAPAVREPFSHKWFDYDISAGISFPGAFAGSDFDNRGRRGNTGTTQFSDFLYVNLGLQLQFGGLGMAVTSDLQQFKLTPATETDPGLTLQTNRSHIVAAYGFWGNQVSLGLGLRVVALQISQTGQFVPGRTLVSMLGAAPEVGALYKPDGAPFRVGATLRAPVSAGPRGESATTRDNDGVERADKFILPAKIVQPWEAELGVALQAGPRPLNPAWLNPHEQEAPVRDAIAEARTRREREHEAKLAAAPPNRRRELERTIAEQEDAVRRIEDMRLEAESERLLAQRRARYANWPREKILMVASVLFTGPSDDSVDVGSFLDQKKEPFGRNVTVMPRFAIEAEPVHDRVRGRIGAYLEPSRFPEGNARQHLTCGADIKLFPFDAWGLIGATTWRISFAVDLAPRYTNWGVGIGAWH</sequence>
<feature type="coiled-coil region" evidence="1">
    <location>
        <begin position="311"/>
        <end position="338"/>
    </location>
</feature>
<evidence type="ECO:0000313" key="3">
    <source>
        <dbReference type="Proteomes" id="UP001370348"/>
    </source>
</evidence>
<keyword evidence="1" id="KW-0175">Coiled coil</keyword>
<gene>
    <name evidence="2" type="ORF">LZC94_24075</name>
</gene>
<organism evidence="2 3">
    <name type="scientific">Pendulispora albinea</name>
    <dbReference type="NCBI Taxonomy" id="2741071"/>
    <lineage>
        <taxon>Bacteria</taxon>
        <taxon>Pseudomonadati</taxon>
        <taxon>Myxococcota</taxon>
        <taxon>Myxococcia</taxon>
        <taxon>Myxococcales</taxon>
        <taxon>Sorangiineae</taxon>
        <taxon>Pendulisporaceae</taxon>
        <taxon>Pendulispora</taxon>
    </lineage>
</organism>